<proteinExistence type="predicted"/>
<organism evidence="3 4">
    <name type="scientific">Basidiobolus meristosporus CBS 931.73</name>
    <dbReference type="NCBI Taxonomy" id="1314790"/>
    <lineage>
        <taxon>Eukaryota</taxon>
        <taxon>Fungi</taxon>
        <taxon>Fungi incertae sedis</taxon>
        <taxon>Zoopagomycota</taxon>
        <taxon>Entomophthoromycotina</taxon>
        <taxon>Basidiobolomycetes</taxon>
        <taxon>Basidiobolales</taxon>
        <taxon>Basidiobolaceae</taxon>
        <taxon>Basidiobolus</taxon>
    </lineage>
</organism>
<dbReference type="Proteomes" id="UP000193498">
    <property type="component" value="Unassembled WGS sequence"/>
</dbReference>
<dbReference type="InterPro" id="IPR005176">
    <property type="entry name" value="PONY_dom"/>
</dbReference>
<dbReference type="GO" id="GO:0000151">
    <property type="term" value="C:ubiquitin ligase complex"/>
    <property type="evidence" value="ECO:0007669"/>
    <property type="project" value="TreeGrafter"/>
</dbReference>
<dbReference type="PANTHER" id="PTHR12281">
    <property type="entry name" value="RP42 RELATED"/>
    <property type="match status" value="1"/>
</dbReference>
<sequence length="205" mass="23090">MGTCSEKVARETLEAYNWNVQHAVDGYFNDTMSDQDNGVHAIPINYQELSSIFENYKDPDEDAILVEGTERLCNDLEVDPTDVVMLVVAWHLNAERMCEFKRKGFVDGWAALGFFSKADTPILTYGSSFYRKNMGKPYQRTHGICFWISLKAARTTSAAMTLKVRIPYNHAALVYTNASGMQVPGQFLSMKAARSMSFVEDEARA</sequence>
<name>A0A1Y1Z740_9FUNG</name>
<comment type="function">
    <text evidence="1">Neddylation of cullins play an essential role in the regulation of SCF-type complexes activity.</text>
</comment>
<dbReference type="PANTHER" id="PTHR12281:SF31">
    <property type="entry name" value="DCN1-LIKE PROTEIN 3"/>
    <property type="match status" value="1"/>
</dbReference>
<comment type="caution">
    <text evidence="3">The sequence shown here is derived from an EMBL/GenBank/DDBJ whole genome shotgun (WGS) entry which is preliminary data.</text>
</comment>
<dbReference type="PROSITE" id="PS51229">
    <property type="entry name" value="DCUN1"/>
    <property type="match status" value="1"/>
</dbReference>
<dbReference type="EMBL" id="MCFE01000019">
    <property type="protein sequence ID" value="ORY06092.1"/>
    <property type="molecule type" value="Genomic_DNA"/>
</dbReference>
<evidence type="ECO:0000256" key="1">
    <source>
        <dbReference type="RuleBase" id="RU410713"/>
    </source>
</evidence>
<dbReference type="InParanoid" id="A0A1Y1Z740"/>
<dbReference type="AlphaFoldDB" id="A0A1Y1Z740"/>
<gene>
    <name evidence="3" type="ORF">K493DRAFT_296167</name>
</gene>
<dbReference type="InterPro" id="IPR014764">
    <property type="entry name" value="DCN-prot"/>
</dbReference>
<dbReference type="Gene3D" id="1.10.8.10">
    <property type="entry name" value="DNA helicase RuvA subunit, C-terminal domain"/>
    <property type="match status" value="1"/>
</dbReference>
<accession>A0A1Y1Z740</accession>
<dbReference type="OrthoDB" id="286637at2759"/>
<dbReference type="Gene3D" id="1.10.238.10">
    <property type="entry name" value="EF-hand"/>
    <property type="match status" value="1"/>
</dbReference>
<dbReference type="GO" id="GO:0097602">
    <property type="term" value="F:cullin family protein binding"/>
    <property type="evidence" value="ECO:0007669"/>
    <property type="project" value="TreeGrafter"/>
</dbReference>
<feature type="domain" description="DCUN1" evidence="2">
    <location>
        <begin position="44"/>
        <end position="205"/>
    </location>
</feature>
<dbReference type="STRING" id="1314790.A0A1Y1Z740"/>
<dbReference type="GO" id="GO:0045116">
    <property type="term" value="P:protein neddylation"/>
    <property type="evidence" value="ECO:0007669"/>
    <property type="project" value="TreeGrafter"/>
</dbReference>
<evidence type="ECO:0000259" key="2">
    <source>
        <dbReference type="PROSITE" id="PS51229"/>
    </source>
</evidence>
<keyword evidence="4" id="KW-1185">Reference proteome</keyword>
<dbReference type="GO" id="GO:0032182">
    <property type="term" value="F:ubiquitin-like protein binding"/>
    <property type="evidence" value="ECO:0007669"/>
    <property type="project" value="TreeGrafter"/>
</dbReference>
<reference evidence="3 4" key="1">
    <citation type="submission" date="2016-07" db="EMBL/GenBank/DDBJ databases">
        <title>Pervasive Adenine N6-methylation of Active Genes in Fungi.</title>
        <authorList>
            <consortium name="DOE Joint Genome Institute"/>
            <person name="Mondo S.J."/>
            <person name="Dannebaum R.O."/>
            <person name="Kuo R.C."/>
            <person name="Labutti K."/>
            <person name="Haridas S."/>
            <person name="Kuo A."/>
            <person name="Salamov A."/>
            <person name="Ahrendt S.R."/>
            <person name="Lipzen A."/>
            <person name="Sullivan W."/>
            <person name="Andreopoulos W.B."/>
            <person name="Clum A."/>
            <person name="Lindquist E."/>
            <person name="Daum C."/>
            <person name="Ramamoorthy G.K."/>
            <person name="Gryganskyi A."/>
            <person name="Culley D."/>
            <person name="Magnuson J.K."/>
            <person name="James T.Y."/>
            <person name="O'Malley M.A."/>
            <person name="Stajich J.E."/>
            <person name="Spatafora J.W."/>
            <person name="Visel A."/>
            <person name="Grigoriev I.V."/>
        </authorList>
    </citation>
    <scope>NUCLEOTIDE SEQUENCE [LARGE SCALE GENOMIC DNA]</scope>
    <source>
        <strain evidence="3 4">CBS 931.73</strain>
    </source>
</reference>
<dbReference type="Pfam" id="PF14555">
    <property type="entry name" value="UBA_4"/>
    <property type="match status" value="1"/>
</dbReference>
<dbReference type="GO" id="GO:0031624">
    <property type="term" value="F:ubiquitin conjugating enzyme binding"/>
    <property type="evidence" value="ECO:0007669"/>
    <property type="project" value="TreeGrafter"/>
</dbReference>
<evidence type="ECO:0000313" key="3">
    <source>
        <dbReference type="EMBL" id="ORY06092.1"/>
    </source>
</evidence>
<protein>
    <recommendedName>
        <fullName evidence="1">Defective in cullin neddylation protein</fullName>
    </recommendedName>
</protein>
<evidence type="ECO:0000313" key="4">
    <source>
        <dbReference type="Proteomes" id="UP000193498"/>
    </source>
</evidence>